<organism evidence="3 4">
    <name type="scientific">Gymnopus androsaceus JB14</name>
    <dbReference type="NCBI Taxonomy" id="1447944"/>
    <lineage>
        <taxon>Eukaryota</taxon>
        <taxon>Fungi</taxon>
        <taxon>Dikarya</taxon>
        <taxon>Basidiomycota</taxon>
        <taxon>Agaricomycotina</taxon>
        <taxon>Agaricomycetes</taxon>
        <taxon>Agaricomycetidae</taxon>
        <taxon>Agaricales</taxon>
        <taxon>Marasmiineae</taxon>
        <taxon>Omphalotaceae</taxon>
        <taxon>Gymnopus</taxon>
    </lineage>
</organism>
<keyword evidence="1" id="KW-0472">Membrane</keyword>
<feature type="transmembrane region" description="Helical" evidence="1">
    <location>
        <begin position="221"/>
        <end position="243"/>
    </location>
</feature>
<dbReference type="EMBL" id="ML769408">
    <property type="protein sequence ID" value="KAE9405562.1"/>
    <property type="molecule type" value="Genomic_DNA"/>
</dbReference>
<protein>
    <recommendedName>
        <fullName evidence="2">DUF6534 domain-containing protein</fullName>
    </recommendedName>
</protein>
<dbReference type="InterPro" id="IPR045339">
    <property type="entry name" value="DUF6534"/>
</dbReference>
<keyword evidence="4" id="KW-1185">Reference proteome</keyword>
<evidence type="ECO:0000313" key="4">
    <source>
        <dbReference type="Proteomes" id="UP000799118"/>
    </source>
</evidence>
<feature type="transmembrane region" description="Helical" evidence="1">
    <location>
        <begin position="47"/>
        <end position="71"/>
    </location>
</feature>
<dbReference type="PANTHER" id="PTHR40465:SF1">
    <property type="entry name" value="DUF6534 DOMAIN-CONTAINING PROTEIN"/>
    <property type="match status" value="1"/>
</dbReference>
<dbReference type="OrthoDB" id="3190888at2759"/>
<feature type="transmembrane region" description="Helical" evidence="1">
    <location>
        <begin position="12"/>
        <end position="35"/>
    </location>
</feature>
<feature type="transmembrane region" description="Helical" evidence="1">
    <location>
        <begin position="120"/>
        <end position="142"/>
    </location>
</feature>
<accession>A0A6A4I1C8</accession>
<sequence>MPPITIDNTFGALLVGFAASCCLFGIVIAQVSSYFSRYPADKLTYKLLVAMILVCELADQVLIGHIAYFYIIVNFTNVFALVEGSVTWSFILQETFGAIVGSLVTCCYALRVWRFSGKNVFITGFLVVLSFAVFTIQAFQLATVSSVVQLKRMGTISLAIGAATDIITALSLCYFLRKLRTGQKQSDSLVANLMIYAVGTGGVTSIVSITCLILFNLMPSNLIFIAVYFVLSKFYAVSFMATLNTRRTVRGRGTDGHNISTEYSGGVSIPLSLPRSPRRQSHFGQALAGPWLAPNQEDDSGFALVKLKSPSFWLIVPSKSDPGKGELQAARFSPLLVQDTYINPEQ</sequence>
<dbReference type="PANTHER" id="PTHR40465">
    <property type="entry name" value="CHROMOSOME 1, WHOLE GENOME SHOTGUN SEQUENCE"/>
    <property type="match status" value="1"/>
</dbReference>
<reference evidence="3" key="1">
    <citation type="journal article" date="2019" name="Environ. Microbiol.">
        <title>Fungal ecological strategies reflected in gene transcription - a case study of two litter decomposers.</title>
        <authorList>
            <person name="Barbi F."/>
            <person name="Kohler A."/>
            <person name="Barry K."/>
            <person name="Baskaran P."/>
            <person name="Daum C."/>
            <person name="Fauchery L."/>
            <person name="Ihrmark K."/>
            <person name="Kuo A."/>
            <person name="LaButti K."/>
            <person name="Lipzen A."/>
            <person name="Morin E."/>
            <person name="Grigoriev I.V."/>
            <person name="Henrissat B."/>
            <person name="Lindahl B."/>
            <person name="Martin F."/>
        </authorList>
    </citation>
    <scope>NUCLEOTIDE SEQUENCE</scope>
    <source>
        <strain evidence="3">JB14</strain>
    </source>
</reference>
<keyword evidence="1" id="KW-0812">Transmembrane</keyword>
<name>A0A6A4I1C8_9AGAR</name>
<dbReference type="Proteomes" id="UP000799118">
    <property type="component" value="Unassembled WGS sequence"/>
</dbReference>
<dbReference type="Pfam" id="PF20152">
    <property type="entry name" value="DUF6534"/>
    <property type="match status" value="1"/>
</dbReference>
<dbReference type="AlphaFoldDB" id="A0A6A4I1C8"/>
<keyword evidence="1" id="KW-1133">Transmembrane helix</keyword>
<feature type="transmembrane region" description="Helical" evidence="1">
    <location>
        <begin position="154"/>
        <end position="177"/>
    </location>
</feature>
<evidence type="ECO:0000259" key="2">
    <source>
        <dbReference type="Pfam" id="PF20152"/>
    </source>
</evidence>
<feature type="domain" description="DUF6534" evidence="2">
    <location>
        <begin position="162"/>
        <end position="247"/>
    </location>
</feature>
<gene>
    <name evidence="3" type="ORF">BT96DRAFT_972472</name>
</gene>
<evidence type="ECO:0000313" key="3">
    <source>
        <dbReference type="EMBL" id="KAE9405562.1"/>
    </source>
</evidence>
<feature type="transmembrane region" description="Helical" evidence="1">
    <location>
        <begin position="91"/>
        <end position="113"/>
    </location>
</feature>
<proteinExistence type="predicted"/>
<feature type="transmembrane region" description="Helical" evidence="1">
    <location>
        <begin position="189"/>
        <end position="215"/>
    </location>
</feature>
<evidence type="ECO:0000256" key="1">
    <source>
        <dbReference type="SAM" id="Phobius"/>
    </source>
</evidence>